<sequence length="417" mass="45624">MSEQLISAQTSEDLLANFETILSAGSIEFSEEQQIVIISTPASADVHPAVSSAAGDILFFATPQSSGHDDEGRRPVLGRPPVKRKLDLETDHQYVAEPRHYSRGRGRSSERGQCPVIHGLKSPGEKSRYDTSLNLTTKRFLELLSQSPDGVVDLNVASQILKVQKRRIYDITNVLEGIQLITKKSKNNIQWLGNNSERVSATKYQSLKKEVADLARDEQILDELISKQAIDLPDQLVMVVKAPAETQMQVLDPSEGLQVSLKSTRGPIEVFLCPEDGSEECSPVMGNTPVKQAPREHSSSTLCLGTSLECSPPNTSHAVTSLVSLEKTTPPREQEMLLTGSNLSPLGAFADITGLSPLPLSEFLLDKTVDELPPLPLESFISLSPPHSSEYHFGLEPQEGISELFDCNFGDLTPLEF</sequence>
<evidence type="ECO:0000256" key="4">
    <source>
        <dbReference type="ARBA" id="ARBA00023163"/>
    </source>
</evidence>
<dbReference type="GO" id="GO:0046983">
    <property type="term" value="F:protein dimerization activity"/>
    <property type="evidence" value="ECO:0007669"/>
    <property type="project" value="InterPro"/>
</dbReference>
<proteinExistence type="inferred from homology"/>
<dbReference type="Gene3D" id="1.10.10.10">
    <property type="entry name" value="Winged helix-like DNA-binding domain superfamily/Winged helix DNA-binding domain"/>
    <property type="match status" value="1"/>
</dbReference>
<feature type="domain" description="E2F/DP family winged-helix DNA-binding" evidence="7">
    <location>
        <begin position="128"/>
        <end position="193"/>
    </location>
</feature>
<keyword evidence="2 5" id="KW-0805">Transcription regulation</keyword>
<dbReference type="InterPro" id="IPR036390">
    <property type="entry name" value="WH_DNA-bd_sf"/>
</dbReference>
<evidence type="ECO:0000256" key="1">
    <source>
        <dbReference type="ARBA" id="ARBA00010940"/>
    </source>
</evidence>
<dbReference type="FunFam" id="1.10.10.10:FF:000008">
    <property type="entry name" value="E2F transcription factor 1"/>
    <property type="match status" value="1"/>
</dbReference>
<keyword evidence="3 5" id="KW-0238">DNA-binding</keyword>
<dbReference type="EMBL" id="JAATIS010003638">
    <property type="protein sequence ID" value="KAG2464329.1"/>
    <property type="molecule type" value="Genomic_DNA"/>
</dbReference>
<dbReference type="AlphaFoldDB" id="A0A8X7XAY3"/>
<dbReference type="Gene3D" id="6.10.250.540">
    <property type="match status" value="1"/>
</dbReference>
<dbReference type="PANTHER" id="PTHR12081">
    <property type="entry name" value="TRANSCRIPTION FACTOR E2F"/>
    <property type="match status" value="1"/>
</dbReference>
<dbReference type="GO" id="GO:0035189">
    <property type="term" value="C:Rb-E2F complex"/>
    <property type="evidence" value="ECO:0007669"/>
    <property type="project" value="TreeGrafter"/>
</dbReference>
<evidence type="ECO:0000256" key="2">
    <source>
        <dbReference type="ARBA" id="ARBA00023015"/>
    </source>
</evidence>
<evidence type="ECO:0000256" key="6">
    <source>
        <dbReference type="SAM" id="MobiDB-lite"/>
    </source>
</evidence>
<evidence type="ECO:0000256" key="3">
    <source>
        <dbReference type="ARBA" id="ARBA00023125"/>
    </source>
</evidence>
<feature type="non-terminal residue" evidence="8">
    <location>
        <position position="1"/>
    </location>
</feature>
<dbReference type="PANTHER" id="PTHR12081:SF43">
    <property type="entry name" value="TRANSCRIPTION FACTOR E2F1"/>
    <property type="match status" value="1"/>
</dbReference>
<dbReference type="Proteomes" id="UP000886611">
    <property type="component" value="Unassembled WGS sequence"/>
</dbReference>
<keyword evidence="4 5" id="KW-0804">Transcription</keyword>
<gene>
    <name evidence="8" type="primary">E2f1</name>
    <name evidence="8" type="ORF">GTO96_0003626</name>
</gene>
<dbReference type="SUPFAM" id="SSF144074">
    <property type="entry name" value="E2F-DP heterodimerization region"/>
    <property type="match status" value="1"/>
</dbReference>
<comment type="subcellular location">
    <subcellularLocation>
        <location evidence="5">Nucleus</location>
    </subcellularLocation>
</comment>
<feature type="non-terminal residue" evidence="8">
    <location>
        <position position="417"/>
    </location>
</feature>
<dbReference type="Pfam" id="PF16421">
    <property type="entry name" value="E2F_CC-MB"/>
    <property type="match status" value="1"/>
</dbReference>
<dbReference type="SUPFAM" id="SSF46785">
    <property type="entry name" value="Winged helix' DNA-binding domain"/>
    <property type="match status" value="1"/>
</dbReference>
<organism evidence="8 9">
    <name type="scientific">Polypterus senegalus</name>
    <name type="common">Senegal bichir</name>
    <dbReference type="NCBI Taxonomy" id="55291"/>
    <lineage>
        <taxon>Eukaryota</taxon>
        <taxon>Metazoa</taxon>
        <taxon>Chordata</taxon>
        <taxon>Craniata</taxon>
        <taxon>Vertebrata</taxon>
        <taxon>Euteleostomi</taxon>
        <taxon>Actinopterygii</taxon>
        <taxon>Polypteriformes</taxon>
        <taxon>Polypteridae</taxon>
        <taxon>Polypterus</taxon>
    </lineage>
</organism>
<evidence type="ECO:0000313" key="9">
    <source>
        <dbReference type="Proteomes" id="UP000886611"/>
    </source>
</evidence>
<evidence type="ECO:0000256" key="5">
    <source>
        <dbReference type="RuleBase" id="RU003796"/>
    </source>
</evidence>
<dbReference type="InterPro" id="IPR015633">
    <property type="entry name" value="E2F"/>
</dbReference>
<dbReference type="GO" id="GO:0000981">
    <property type="term" value="F:DNA-binding transcription factor activity, RNA polymerase II-specific"/>
    <property type="evidence" value="ECO:0007669"/>
    <property type="project" value="TreeGrafter"/>
</dbReference>
<reference evidence="8 9" key="1">
    <citation type="journal article" date="2021" name="Cell">
        <title>Tracing the genetic footprints of vertebrate landing in non-teleost ray-finned fishes.</title>
        <authorList>
            <person name="Bi X."/>
            <person name="Wang K."/>
            <person name="Yang L."/>
            <person name="Pan H."/>
            <person name="Jiang H."/>
            <person name="Wei Q."/>
            <person name="Fang M."/>
            <person name="Yu H."/>
            <person name="Zhu C."/>
            <person name="Cai Y."/>
            <person name="He Y."/>
            <person name="Gan X."/>
            <person name="Zeng H."/>
            <person name="Yu D."/>
            <person name="Zhu Y."/>
            <person name="Jiang H."/>
            <person name="Qiu Q."/>
            <person name="Yang H."/>
            <person name="Zhang Y.E."/>
            <person name="Wang W."/>
            <person name="Zhu M."/>
            <person name="He S."/>
            <person name="Zhang G."/>
        </authorList>
    </citation>
    <scope>NUCLEOTIDE SEQUENCE [LARGE SCALE GENOMIC DNA]</scope>
    <source>
        <strain evidence="8">Bchr_013</strain>
    </source>
</reference>
<protein>
    <submittedName>
        <fullName evidence="8">E2F1 factor</fullName>
    </submittedName>
</protein>
<dbReference type="SMART" id="SM01372">
    <property type="entry name" value="E2F_TDP"/>
    <property type="match status" value="1"/>
</dbReference>
<evidence type="ECO:0000313" key="8">
    <source>
        <dbReference type="EMBL" id="KAG2464329.1"/>
    </source>
</evidence>
<dbReference type="InterPro" id="IPR037241">
    <property type="entry name" value="E2F-DP_heterodim"/>
</dbReference>
<evidence type="ECO:0000259" key="7">
    <source>
        <dbReference type="SMART" id="SM01372"/>
    </source>
</evidence>
<dbReference type="Pfam" id="PF02319">
    <property type="entry name" value="WHD_E2F_TDP"/>
    <property type="match status" value="1"/>
</dbReference>
<keyword evidence="5" id="KW-0539">Nucleus</keyword>
<comment type="similarity">
    <text evidence="1 5">Belongs to the E2F/DP family.</text>
</comment>
<feature type="region of interest" description="Disordered" evidence="6">
    <location>
        <begin position="100"/>
        <end position="125"/>
    </location>
</feature>
<name>A0A8X7XAY3_POLSE</name>
<keyword evidence="9" id="KW-1185">Reference proteome</keyword>
<dbReference type="GO" id="GO:0000978">
    <property type="term" value="F:RNA polymerase II cis-regulatory region sequence-specific DNA binding"/>
    <property type="evidence" value="ECO:0007669"/>
    <property type="project" value="InterPro"/>
</dbReference>
<comment type="caution">
    <text evidence="8">The sequence shown here is derived from an EMBL/GenBank/DDBJ whole genome shotgun (WGS) entry which is preliminary data.</text>
</comment>
<dbReference type="InterPro" id="IPR036388">
    <property type="entry name" value="WH-like_DNA-bd_sf"/>
</dbReference>
<dbReference type="InterPro" id="IPR003316">
    <property type="entry name" value="E2F_WHTH_DNA-bd_dom"/>
</dbReference>
<accession>A0A8X7XAY3</accession>
<dbReference type="InterPro" id="IPR032198">
    <property type="entry name" value="E2F_CC-MB"/>
</dbReference>